<name>A0AAV0HIP9_9ROSI</name>
<feature type="region of interest" description="Disordered" evidence="1">
    <location>
        <begin position="32"/>
        <end position="51"/>
    </location>
</feature>
<dbReference type="EMBL" id="CAMGYJ010000002">
    <property type="protein sequence ID" value="CAI0384738.1"/>
    <property type="molecule type" value="Genomic_DNA"/>
</dbReference>
<accession>A0AAV0HIP9</accession>
<comment type="caution">
    <text evidence="2">The sequence shown here is derived from an EMBL/GenBank/DDBJ whole genome shotgun (WGS) entry which is preliminary data.</text>
</comment>
<feature type="non-terminal residue" evidence="2">
    <location>
        <position position="1"/>
    </location>
</feature>
<evidence type="ECO:0000313" key="2">
    <source>
        <dbReference type="EMBL" id="CAI0384738.1"/>
    </source>
</evidence>
<dbReference type="AlphaFoldDB" id="A0AAV0HIP9"/>
<feature type="compositionally biased region" description="Basic residues" evidence="1">
    <location>
        <begin position="81"/>
        <end position="90"/>
    </location>
</feature>
<dbReference type="Proteomes" id="UP001154282">
    <property type="component" value="Unassembled WGS sequence"/>
</dbReference>
<keyword evidence="3" id="KW-1185">Reference proteome</keyword>
<protein>
    <submittedName>
        <fullName evidence="2">Uncharacterized protein</fullName>
    </submittedName>
</protein>
<proteinExistence type="predicted"/>
<evidence type="ECO:0000256" key="1">
    <source>
        <dbReference type="SAM" id="MobiDB-lite"/>
    </source>
</evidence>
<sequence length="123" mass="13771">TLISLLCLSSTLQNHHFPLTLPLLHSPKSFVPPPSPVPRPGHSALPLLHSTPQPQISSPPILCSVVRPLPLPFLAAPPRTKTQKLKKPRSLRYGMEMQPCRDRDEEGGDLDFGSTDWWVRRED</sequence>
<reference evidence="2" key="1">
    <citation type="submission" date="2022-08" db="EMBL/GenBank/DDBJ databases">
        <authorList>
            <person name="Gutierrez-Valencia J."/>
        </authorList>
    </citation>
    <scope>NUCLEOTIDE SEQUENCE</scope>
</reference>
<gene>
    <name evidence="2" type="ORF">LITE_LOCUS4504</name>
</gene>
<organism evidence="2 3">
    <name type="scientific">Linum tenue</name>
    <dbReference type="NCBI Taxonomy" id="586396"/>
    <lineage>
        <taxon>Eukaryota</taxon>
        <taxon>Viridiplantae</taxon>
        <taxon>Streptophyta</taxon>
        <taxon>Embryophyta</taxon>
        <taxon>Tracheophyta</taxon>
        <taxon>Spermatophyta</taxon>
        <taxon>Magnoliopsida</taxon>
        <taxon>eudicotyledons</taxon>
        <taxon>Gunneridae</taxon>
        <taxon>Pentapetalae</taxon>
        <taxon>rosids</taxon>
        <taxon>fabids</taxon>
        <taxon>Malpighiales</taxon>
        <taxon>Linaceae</taxon>
        <taxon>Linum</taxon>
    </lineage>
</organism>
<feature type="region of interest" description="Disordered" evidence="1">
    <location>
        <begin position="76"/>
        <end position="123"/>
    </location>
</feature>
<evidence type="ECO:0000313" key="3">
    <source>
        <dbReference type="Proteomes" id="UP001154282"/>
    </source>
</evidence>